<feature type="region of interest" description="Disordered" evidence="1">
    <location>
        <begin position="1"/>
        <end position="28"/>
    </location>
</feature>
<organism evidence="2 3">
    <name type="scientific">Araneus ventricosus</name>
    <name type="common">Orbweaver spider</name>
    <name type="synonym">Epeira ventricosa</name>
    <dbReference type="NCBI Taxonomy" id="182803"/>
    <lineage>
        <taxon>Eukaryota</taxon>
        <taxon>Metazoa</taxon>
        <taxon>Ecdysozoa</taxon>
        <taxon>Arthropoda</taxon>
        <taxon>Chelicerata</taxon>
        <taxon>Arachnida</taxon>
        <taxon>Araneae</taxon>
        <taxon>Araneomorphae</taxon>
        <taxon>Entelegynae</taxon>
        <taxon>Araneoidea</taxon>
        <taxon>Araneidae</taxon>
        <taxon>Araneus</taxon>
    </lineage>
</organism>
<dbReference type="EMBL" id="BGPR01042556">
    <property type="protein sequence ID" value="GBO18996.1"/>
    <property type="molecule type" value="Genomic_DNA"/>
</dbReference>
<dbReference type="AlphaFoldDB" id="A0A4Y2V4K5"/>
<reference evidence="2 3" key="1">
    <citation type="journal article" date="2019" name="Sci. Rep.">
        <title>Orb-weaving spider Araneus ventricosus genome elucidates the spidroin gene catalogue.</title>
        <authorList>
            <person name="Kono N."/>
            <person name="Nakamura H."/>
            <person name="Ohtoshi R."/>
            <person name="Moran D.A.P."/>
            <person name="Shinohara A."/>
            <person name="Yoshida Y."/>
            <person name="Fujiwara M."/>
            <person name="Mori M."/>
            <person name="Tomita M."/>
            <person name="Arakawa K."/>
        </authorList>
    </citation>
    <scope>NUCLEOTIDE SEQUENCE [LARGE SCALE GENOMIC DNA]</scope>
</reference>
<evidence type="ECO:0000313" key="3">
    <source>
        <dbReference type="Proteomes" id="UP000499080"/>
    </source>
</evidence>
<proteinExistence type="predicted"/>
<accession>A0A4Y2V4K5</accession>
<comment type="caution">
    <text evidence="2">The sequence shown here is derived from an EMBL/GenBank/DDBJ whole genome shotgun (WGS) entry which is preliminary data.</text>
</comment>
<sequence>MTRTTPELAPPLRASSPHQREGLWPPTSDLACSRPNTLQIFRGISSCVWQHDRTCSAQFYGLEDWRGIGDGGFEEDPRSMMGGTGIGMMGGRGISMMGGRGITVEEENWMMGGRCSWHDDGRYVGVGMLVYDQEMEHSNMIGRAEVQYDERDQHDGGIASMIGEQMES</sequence>
<evidence type="ECO:0000256" key="1">
    <source>
        <dbReference type="SAM" id="MobiDB-lite"/>
    </source>
</evidence>
<gene>
    <name evidence="2" type="ORF">AVEN_201129_1</name>
</gene>
<keyword evidence="3" id="KW-1185">Reference proteome</keyword>
<protein>
    <submittedName>
        <fullName evidence="2">Uncharacterized protein</fullName>
    </submittedName>
</protein>
<dbReference type="Proteomes" id="UP000499080">
    <property type="component" value="Unassembled WGS sequence"/>
</dbReference>
<name>A0A4Y2V4K5_ARAVE</name>
<evidence type="ECO:0000313" key="2">
    <source>
        <dbReference type="EMBL" id="GBO18996.1"/>
    </source>
</evidence>